<evidence type="ECO:0000313" key="1">
    <source>
        <dbReference type="EMBL" id="KAG5585161.1"/>
    </source>
</evidence>
<dbReference type="AlphaFoldDB" id="A0A9J5X9Z1"/>
<sequence>MEIDPRRDVIEAMIPFWNPKNNVFQFFDFEMTPTLKEITRLMGKGSSVWGADLCDKKPIIPKSVDAKKFLDLFKINQIKKESLINGCFSVDFLYERYGQKDGLKNYQNQLSNQGGVEALKANGIPSWSHFWGSLFNPNGKAY</sequence>
<dbReference type="Proteomes" id="UP000824120">
    <property type="component" value="Chromosome 9"/>
</dbReference>
<name>A0A9J5X9Z1_SOLCO</name>
<organism evidence="1 2">
    <name type="scientific">Solanum commersonii</name>
    <name type="common">Commerson's wild potato</name>
    <name type="synonym">Commerson's nightshade</name>
    <dbReference type="NCBI Taxonomy" id="4109"/>
    <lineage>
        <taxon>Eukaryota</taxon>
        <taxon>Viridiplantae</taxon>
        <taxon>Streptophyta</taxon>
        <taxon>Embryophyta</taxon>
        <taxon>Tracheophyta</taxon>
        <taxon>Spermatophyta</taxon>
        <taxon>Magnoliopsida</taxon>
        <taxon>eudicotyledons</taxon>
        <taxon>Gunneridae</taxon>
        <taxon>Pentapetalae</taxon>
        <taxon>asterids</taxon>
        <taxon>lamiids</taxon>
        <taxon>Solanales</taxon>
        <taxon>Solanaceae</taxon>
        <taxon>Solanoideae</taxon>
        <taxon>Solaneae</taxon>
        <taxon>Solanum</taxon>
    </lineage>
</organism>
<reference evidence="1 2" key="1">
    <citation type="submission" date="2020-09" db="EMBL/GenBank/DDBJ databases">
        <title>De no assembly of potato wild relative species, Solanum commersonii.</title>
        <authorList>
            <person name="Cho K."/>
        </authorList>
    </citation>
    <scope>NUCLEOTIDE SEQUENCE [LARGE SCALE GENOMIC DNA]</scope>
    <source>
        <strain evidence="1">LZ3.2</strain>
        <tissue evidence="1">Leaf</tissue>
    </source>
</reference>
<keyword evidence="2" id="KW-1185">Reference proteome</keyword>
<evidence type="ECO:0000313" key="2">
    <source>
        <dbReference type="Proteomes" id="UP000824120"/>
    </source>
</evidence>
<protein>
    <submittedName>
        <fullName evidence="1">Uncharacterized protein</fullName>
    </submittedName>
</protein>
<comment type="caution">
    <text evidence="1">The sequence shown here is derived from an EMBL/GenBank/DDBJ whole genome shotgun (WGS) entry which is preliminary data.</text>
</comment>
<proteinExistence type="predicted"/>
<gene>
    <name evidence="1" type="ORF">H5410_045595</name>
</gene>
<dbReference type="OrthoDB" id="1291298at2759"/>
<dbReference type="EMBL" id="JACXVP010000009">
    <property type="protein sequence ID" value="KAG5585161.1"/>
    <property type="molecule type" value="Genomic_DNA"/>
</dbReference>
<accession>A0A9J5X9Z1</accession>